<dbReference type="OrthoDB" id="531812at2"/>
<evidence type="ECO:0000256" key="1">
    <source>
        <dbReference type="ARBA" id="ARBA00004418"/>
    </source>
</evidence>
<sequence>MSIRRISALALLMLTLGSTAAAIAVPNPLEPETIAQNQRPNRPGGKEGGMFEKLNLSADQKQKMQAVRDRYKDQISQRMQAVRQARQELQTMMAGATNTSQIRDKHRQIMELRQQLEDVQFESMLSMREVLTPEQRSQWSQLMQQRRESAKNRMQNSPKPQ</sequence>
<dbReference type="InterPro" id="IPR052211">
    <property type="entry name" value="Cpx_auxiliary_protein"/>
</dbReference>
<dbReference type="Pfam" id="PF07813">
    <property type="entry name" value="LTXXQ"/>
    <property type="match status" value="1"/>
</dbReference>
<keyword evidence="5" id="KW-0175">Coiled coil</keyword>
<evidence type="ECO:0000256" key="4">
    <source>
        <dbReference type="ARBA" id="ARBA00022764"/>
    </source>
</evidence>
<dbReference type="PANTHER" id="PTHR38102:SF1">
    <property type="entry name" value="PERIPLASMIC CHAPERONE SPY"/>
    <property type="match status" value="1"/>
</dbReference>
<dbReference type="AlphaFoldDB" id="A0A2G4F167"/>
<dbReference type="InterPro" id="IPR012899">
    <property type="entry name" value="LTXXQ"/>
</dbReference>
<evidence type="ECO:0000313" key="8">
    <source>
        <dbReference type="EMBL" id="PHX55496.1"/>
    </source>
</evidence>
<dbReference type="Proteomes" id="UP000226442">
    <property type="component" value="Unassembled WGS sequence"/>
</dbReference>
<dbReference type="EMBL" id="NXIB02000050">
    <property type="protein sequence ID" value="PHX55496.1"/>
    <property type="molecule type" value="Genomic_DNA"/>
</dbReference>
<feature type="chain" id="PRO_5013834788" evidence="7">
    <location>
        <begin position="21"/>
        <end position="161"/>
    </location>
</feature>
<dbReference type="CDD" id="cd09916">
    <property type="entry name" value="CpxP_like"/>
    <property type="match status" value="1"/>
</dbReference>
<dbReference type="GO" id="GO:0051082">
    <property type="term" value="F:unfolded protein binding"/>
    <property type="evidence" value="ECO:0007669"/>
    <property type="project" value="TreeGrafter"/>
</dbReference>
<keyword evidence="4" id="KW-0574">Periplasm</keyword>
<comment type="subcellular location">
    <subcellularLocation>
        <location evidence="1">Periplasm</location>
    </subcellularLocation>
</comment>
<comment type="similarity">
    <text evidence="2">Belongs to the CpxP/Spy family.</text>
</comment>
<reference evidence="8" key="1">
    <citation type="submission" date="2017-10" db="EMBL/GenBank/DDBJ databases">
        <title>Draft genome sequence of the planktic cyanobacteria Tychonema bourrellyi isolated from alpine lentic freshwater.</title>
        <authorList>
            <person name="Tett A."/>
            <person name="Armanini F."/>
            <person name="Asnicar F."/>
            <person name="Boscaini A."/>
            <person name="Pasolli E."/>
            <person name="Zolfo M."/>
            <person name="Donati C."/>
            <person name="Salmaso N."/>
            <person name="Segata N."/>
        </authorList>
    </citation>
    <scope>NUCLEOTIDE SEQUENCE</scope>
    <source>
        <strain evidence="8">FEM_GT703</strain>
    </source>
</reference>
<evidence type="ECO:0000256" key="7">
    <source>
        <dbReference type="SAM" id="SignalP"/>
    </source>
</evidence>
<keyword evidence="9" id="KW-1185">Reference proteome</keyword>
<evidence type="ECO:0000256" key="2">
    <source>
        <dbReference type="ARBA" id="ARBA00008441"/>
    </source>
</evidence>
<proteinExistence type="inferred from homology"/>
<feature type="signal peptide" evidence="7">
    <location>
        <begin position="1"/>
        <end position="20"/>
    </location>
</feature>
<evidence type="ECO:0000256" key="3">
    <source>
        <dbReference type="ARBA" id="ARBA00022729"/>
    </source>
</evidence>
<organism evidence="8 9">
    <name type="scientific">Tychonema bourrellyi FEM_GT703</name>
    <dbReference type="NCBI Taxonomy" id="2040638"/>
    <lineage>
        <taxon>Bacteria</taxon>
        <taxon>Bacillati</taxon>
        <taxon>Cyanobacteriota</taxon>
        <taxon>Cyanophyceae</taxon>
        <taxon>Oscillatoriophycideae</taxon>
        <taxon>Oscillatoriales</taxon>
        <taxon>Microcoleaceae</taxon>
        <taxon>Tychonema</taxon>
    </lineage>
</organism>
<protein>
    <submittedName>
        <fullName evidence="8">Spy protein</fullName>
    </submittedName>
</protein>
<dbReference type="RefSeq" id="WP_096831950.1">
    <property type="nucleotide sequence ID" value="NZ_NXIB02000050.1"/>
</dbReference>
<comment type="caution">
    <text evidence="8">The sequence shown here is derived from an EMBL/GenBank/DDBJ whole genome shotgun (WGS) entry which is preliminary data.</text>
</comment>
<evidence type="ECO:0000256" key="5">
    <source>
        <dbReference type="SAM" id="Coils"/>
    </source>
</evidence>
<evidence type="ECO:0000256" key="6">
    <source>
        <dbReference type="SAM" id="MobiDB-lite"/>
    </source>
</evidence>
<accession>A0A2G4F167</accession>
<keyword evidence="3 7" id="KW-0732">Signal</keyword>
<name>A0A2G4F167_9CYAN</name>
<evidence type="ECO:0000313" key="9">
    <source>
        <dbReference type="Proteomes" id="UP000226442"/>
    </source>
</evidence>
<dbReference type="Gene3D" id="1.20.120.1490">
    <property type="match status" value="1"/>
</dbReference>
<feature type="compositionally biased region" description="Polar residues" evidence="6">
    <location>
        <begin position="152"/>
        <end position="161"/>
    </location>
</feature>
<feature type="coiled-coil region" evidence="5">
    <location>
        <begin position="68"/>
        <end position="122"/>
    </location>
</feature>
<dbReference type="GO" id="GO:0030288">
    <property type="term" value="C:outer membrane-bounded periplasmic space"/>
    <property type="evidence" value="ECO:0007669"/>
    <property type="project" value="TreeGrafter"/>
</dbReference>
<gene>
    <name evidence="8" type="ORF">CP500_010335</name>
</gene>
<dbReference type="PANTHER" id="PTHR38102">
    <property type="entry name" value="PERIPLASMIC CHAPERONE SPY"/>
    <property type="match status" value="1"/>
</dbReference>
<feature type="region of interest" description="Disordered" evidence="6">
    <location>
        <begin position="132"/>
        <end position="161"/>
    </location>
</feature>
<feature type="compositionally biased region" description="Polar residues" evidence="6">
    <location>
        <begin position="134"/>
        <end position="144"/>
    </location>
</feature>